<keyword evidence="3" id="KW-1185">Reference proteome</keyword>
<gene>
    <name evidence="2" type="ORF">AOCH_002253</name>
</gene>
<feature type="transmembrane region" description="Helical" evidence="1">
    <location>
        <begin position="66"/>
        <end position="89"/>
    </location>
</feature>
<sequence>MSASPSGPQEPEKVIITSKSWFTSLQQCVIHLVPMSASVIIMTVNIRRTYLSADLMSPVRSETINLLFLQVAAKAHEIMIVASLSLVVLQFVRHELLFGDGLPLGFIGSGITFNNFEFFFKKEFRGAMKYISLPGNKLRKVAFVSLIMIAGFVAALAGPASAVLLVPKDQDWEAGGTQFFLNGTESELWPSDLTGELSELRQFCSPDNSTSVGICPAAGFRSLWTHWGTMNSTDFRTQNVRSYAKEVSGSSFYWPVSSPWSLIPPLYSLGDSQQGTSLIQPHAATVVVLQELAEDWWKALTAVKKLSSNQVDDRVVSAKFKNAITVVHCGEPQKLQASNRTVRFPSIDGRFNFADSLPVDVDSLNGTRTDHIRFQWIHLPERFGATSIGGLFETAWEGESQSDASRAVIGCTVQAGWVPATVFTDKYTFWTGWYPWNIQFGDRTPAWNGASKSSTNGRIAFGDEWLRLLTPKAPPTAFYTESWRPSTIESIFLNAGLADYAQFRSWLSNSNSTRAKVSLLEAIVCSVVLDGLSRTGSYRAFDTSGSSSEWSIANYNLLPNFESRVLKNEQALQTPALDPDQFTTIQAEMKISGFSFQTSLASFLAMSVLLTHILLATAHIGYILYKRQSSSSWSSVAGLIALAQNSQPAFGSLANTGGGIECSQTYGQVAKIRAKNTPGIPNHKHVELLFEEHFSSEDMAVGHEPSSFRYRCLRHPATWPNRKIQVVSGDNAEIQGLSSSTERLVPETAIEAGEAMWPVYAGQPYG</sequence>
<evidence type="ECO:0000313" key="2">
    <source>
        <dbReference type="EMBL" id="KKK20324.1"/>
    </source>
</evidence>
<accession>A0A0F8UL51</accession>
<name>A0A0F8UL51_9EURO</name>
<evidence type="ECO:0000256" key="1">
    <source>
        <dbReference type="SAM" id="Phobius"/>
    </source>
</evidence>
<feature type="transmembrane region" description="Helical" evidence="1">
    <location>
        <begin position="29"/>
        <end position="46"/>
    </location>
</feature>
<comment type="caution">
    <text evidence="2">The sequence shown here is derived from an EMBL/GenBank/DDBJ whole genome shotgun (WGS) entry which is preliminary data.</text>
</comment>
<keyword evidence="1" id="KW-0812">Transmembrane</keyword>
<dbReference type="AlphaFoldDB" id="A0A0F8UL51"/>
<protein>
    <submittedName>
        <fullName evidence="2">Uncharacterized protein</fullName>
    </submittedName>
</protein>
<feature type="transmembrane region" description="Helical" evidence="1">
    <location>
        <begin position="141"/>
        <end position="166"/>
    </location>
</feature>
<proteinExistence type="predicted"/>
<keyword evidence="1" id="KW-1133">Transmembrane helix</keyword>
<evidence type="ECO:0000313" key="3">
    <source>
        <dbReference type="Proteomes" id="UP000034947"/>
    </source>
</evidence>
<organism evidence="2 3">
    <name type="scientific">Aspergillus ochraceoroseus</name>
    <dbReference type="NCBI Taxonomy" id="138278"/>
    <lineage>
        <taxon>Eukaryota</taxon>
        <taxon>Fungi</taxon>
        <taxon>Dikarya</taxon>
        <taxon>Ascomycota</taxon>
        <taxon>Pezizomycotina</taxon>
        <taxon>Eurotiomycetes</taxon>
        <taxon>Eurotiomycetidae</taxon>
        <taxon>Eurotiales</taxon>
        <taxon>Aspergillaceae</taxon>
        <taxon>Aspergillus</taxon>
        <taxon>Aspergillus subgen. Nidulantes</taxon>
    </lineage>
</organism>
<dbReference type="EMBL" id="JYKN01001473">
    <property type="protein sequence ID" value="KKK20324.1"/>
    <property type="molecule type" value="Genomic_DNA"/>
</dbReference>
<feature type="transmembrane region" description="Helical" evidence="1">
    <location>
        <begin position="101"/>
        <end position="120"/>
    </location>
</feature>
<feature type="transmembrane region" description="Helical" evidence="1">
    <location>
        <begin position="600"/>
        <end position="625"/>
    </location>
</feature>
<dbReference type="VEuPathDB" id="FungiDB:P175DRAFT_0440547"/>
<dbReference type="Proteomes" id="UP000034947">
    <property type="component" value="Unassembled WGS sequence"/>
</dbReference>
<reference evidence="2 3" key="1">
    <citation type="submission" date="2015-02" db="EMBL/GenBank/DDBJ databases">
        <title>Draft Genome Sequences of Two Closely-Related Aflatoxigenic Aspergillus Species Obtained from the Cote d'Ivoire.</title>
        <authorList>
            <person name="Moore G.G."/>
            <person name="Beltz S.B."/>
            <person name="Mack B.M."/>
        </authorList>
    </citation>
    <scope>NUCLEOTIDE SEQUENCE [LARGE SCALE GENOMIC DNA]</scope>
    <source>
        <strain evidence="2 3">SRRC1432</strain>
    </source>
</reference>
<keyword evidence="1" id="KW-0472">Membrane</keyword>
<dbReference type="OrthoDB" id="5342924at2759"/>